<feature type="coiled-coil region" evidence="1">
    <location>
        <begin position="145"/>
        <end position="172"/>
    </location>
</feature>
<accession>A0A8F6QTK3</accession>
<dbReference type="AlphaFoldDB" id="A0A8F6QTK3"/>
<feature type="coiled-coil region" evidence="1">
    <location>
        <begin position="14"/>
        <end position="48"/>
    </location>
</feature>
<evidence type="ECO:0000256" key="1">
    <source>
        <dbReference type="SAM" id="Coils"/>
    </source>
</evidence>
<keyword evidence="1" id="KW-0175">Coiled coil</keyword>
<dbReference type="RefSeq" id="WP_171431236.1">
    <property type="nucleotide sequence ID" value="NZ_CP078027.1"/>
</dbReference>
<proteinExistence type="predicted"/>
<gene>
    <name evidence="2" type="ORF">EGK58_007910</name>
</gene>
<dbReference type="EMBL" id="CP078027">
    <property type="protein sequence ID" value="QXR18061.1"/>
    <property type="molecule type" value="Genomic_DNA"/>
</dbReference>
<reference evidence="2" key="1">
    <citation type="journal article" date="2019" name="Nat. Commun.">
        <title>Spatiotemporal dynamics of multidrug resistant bacteria on intensive care unit surfaces.</title>
        <authorList>
            <person name="D'Souza A.W."/>
            <person name="Potter R.F."/>
            <person name="Wallace M."/>
            <person name="Shupe A."/>
            <person name="Patel S."/>
            <person name="Sun X."/>
            <person name="Gul D."/>
            <person name="Kwon J.H."/>
            <person name="Andleeb S."/>
            <person name="Burnham C.D."/>
            <person name="Dantas G."/>
        </authorList>
    </citation>
    <scope>NUCLEOTIDE SEQUENCE</scope>
    <source>
        <strain evidence="2">AV_175</strain>
    </source>
</reference>
<dbReference type="Proteomes" id="UP000280837">
    <property type="component" value="Chromosome"/>
</dbReference>
<name>A0A8F6QTK3_9GAMM</name>
<evidence type="ECO:0000313" key="2">
    <source>
        <dbReference type="EMBL" id="QXR18061.1"/>
    </source>
</evidence>
<protein>
    <submittedName>
        <fullName evidence="2">Uncharacterized protein</fullName>
    </submittedName>
</protein>
<reference evidence="2" key="2">
    <citation type="submission" date="2021-06" db="EMBL/GenBank/DDBJ databases">
        <authorList>
            <person name="Diorio-Toth L."/>
        </authorList>
    </citation>
    <scope>NUCLEOTIDE SEQUENCE</scope>
    <source>
        <strain evidence="2">AV_175</strain>
    </source>
</reference>
<organism evidence="2">
    <name type="scientific">Acinetobacter variabilis</name>
    <dbReference type="NCBI Taxonomy" id="70346"/>
    <lineage>
        <taxon>Bacteria</taxon>
        <taxon>Pseudomonadati</taxon>
        <taxon>Pseudomonadota</taxon>
        <taxon>Gammaproteobacteria</taxon>
        <taxon>Moraxellales</taxon>
        <taxon>Moraxellaceae</taxon>
        <taxon>Acinetobacter</taxon>
    </lineage>
</organism>
<sequence>MSKIMTPEQRFQAILAQSKQHDEEKSQRSKLENNLIVLSHELKELAERIEEQVTDLIFAEMDHFLESQGWNSEFINTRNKRYTLNEKNIYLSALKPAIGKFLFVIKHDLFESTEHQVEACFKDSTTLSHFKTAMQGGDLKNDIPIKALEEWLKGLQLTLQKLKAESNNLQADGLTYEVIKVGQIHHKRLPNFLEAFLSILEHR</sequence>